<gene>
    <name evidence="3" type="ORF">AVW16_01685</name>
</gene>
<dbReference type="InterPro" id="IPR053147">
    <property type="entry name" value="Hsp_HslJ-like"/>
</dbReference>
<dbReference type="PROSITE" id="PS51257">
    <property type="entry name" value="PROKAR_LIPOPROTEIN"/>
    <property type="match status" value="1"/>
</dbReference>
<keyword evidence="4" id="KW-1185">Reference proteome</keyword>
<dbReference type="STRING" id="1452487.AVW16_01685"/>
<reference evidence="4" key="1">
    <citation type="submission" date="2016-01" db="EMBL/GenBank/DDBJ databases">
        <title>Draft genome of Chromobacterium sp. F49.</title>
        <authorList>
            <person name="Hong K.W."/>
        </authorList>
    </citation>
    <scope>NUCLEOTIDE SEQUENCE [LARGE SCALE GENOMIC DNA]</scope>
    <source>
        <strain evidence="4">CN10</strain>
    </source>
</reference>
<accession>A0A161S4N6</accession>
<dbReference type="AlphaFoldDB" id="A0A161S4N6"/>
<dbReference type="PANTHER" id="PTHR35535:SF2">
    <property type="entry name" value="DUF306 DOMAIN-CONTAINING PROTEIN"/>
    <property type="match status" value="1"/>
</dbReference>
<feature type="chain" id="PRO_5007827005" description="DUF306 domain-containing protein" evidence="1">
    <location>
        <begin position="24"/>
        <end position="231"/>
    </location>
</feature>
<sequence length="231" mass="24728">MSRPLAWRLVAPLALCATLSACATGDAAVTLRAHGNEPFWSLEIGRVLRFSELGGRPLEGAVPEARTLDGVRRYTATVGGRLLEVAAAPRVCHDDMSGMPYPLAVSVAVDGRRLQGCGGDPAVLLRGAEWVVEDIDGGGIVDRSRVTLNFRADGRLDGRASCNRYTASYALSGEGLSVGRAASTLMACVPALMHQERRFLDVLQGVNRFEIGETGELRLIDASGRRIVARR</sequence>
<keyword evidence="1" id="KW-0732">Signal</keyword>
<dbReference type="EMBL" id="LQQU01000045">
    <property type="protein sequence ID" value="KZE27285.1"/>
    <property type="molecule type" value="Genomic_DNA"/>
</dbReference>
<evidence type="ECO:0000313" key="3">
    <source>
        <dbReference type="EMBL" id="KZE27285.1"/>
    </source>
</evidence>
<name>A0A161S4N6_9NEIS</name>
<evidence type="ECO:0000256" key="1">
    <source>
        <dbReference type="SAM" id="SignalP"/>
    </source>
</evidence>
<feature type="signal peptide" evidence="1">
    <location>
        <begin position="1"/>
        <end position="23"/>
    </location>
</feature>
<dbReference type="Proteomes" id="UP000076625">
    <property type="component" value="Unassembled WGS sequence"/>
</dbReference>
<protein>
    <recommendedName>
        <fullName evidence="2">DUF306 domain-containing protein</fullName>
    </recommendedName>
</protein>
<dbReference type="InterPro" id="IPR005184">
    <property type="entry name" value="DUF306_Meta_HslJ"/>
</dbReference>
<dbReference type="PANTHER" id="PTHR35535">
    <property type="entry name" value="HEAT SHOCK PROTEIN HSLJ"/>
    <property type="match status" value="1"/>
</dbReference>
<evidence type="ECO:0000313" key="4">
    <source>
        <dbReference type="Proteomes" id="UP000076625"/>
    </source>
</evidence>
<organism evidence="3 4">
    <name type="scientific">Crenobacter luteus</name>
    <dbReference type="NCBI Taxonomy" id="1452487"/>
    <lineage>
        <taxon>Bacteria</taxon>
        <taxon>Pseudomonadati</taxon>
        <taxon>Pseudomonadota</taxon>
        <taxon>Betaproteobacteria</taxon>
        <taxon>Neisseriales</taxon>
        <taxon>Neisseriaceae</taxon>
        <taxon>Crenobacter</taxon>
    </lineage>
</organism>
<dbReference type="InterPro" id="IPR038670">
    <property type="entry name" value="HslJ-like_sf"/>
</dbReference>
<comment type="caution">
    <text evidence="3">The sequence shown here is derived from an EMBL/GenBank/DDBJ whole genome shotgun (WGS) entry which is preliminary data.</text>
</comment>
<dbReference type="Gene3D" id="2.40.128.270">
    <property type="match status" value="1"/>
</dbReference>
<feature type="domain" description="DUF306" evidence="2">
    <location>
        <begin position="125"/>
        <end position="228"/>
    </location>
</feature>
<evidence type="ECO:0000259" key="2">
    <source>
        <dbReference type="Pfam" id="PF03724"/>
    </source>
</evidence>
<dbReference type="Pfam" id="PF03724">
    <property type="entry name" value="META"/>
    <property type="match status" value="1"/>
</dbReference>
<proteinExistence type="predicted"/>